<accession>A0A3P8UNJ8</accession>
<reference evidence="9" key="2">
    <citation type="submission" date="2025-08" db="UniProtKB">
        <authorList>
            <consortium name="Ensembl"/>
        </authorList>
    </citation>
    <scope>IDENTIFICATION</scope>
</reference>
<dbReference type="SMART" id="SM01391">
    <property type="entry name" value="Filament"/>
    <property type="match status" value="1"/>
</dbReference>
<evidence type="ECO:0000256" key="1">
    <source>
        <dbReference type="ARBA" id="ARBA00022553"/>
    </source>
</evidence>
<dbReference type="GeneID" id="103384640"/>
<name>A0A3P8UNJ8_CYNSE</name>
<dbReference type="GO" id="GO:0045104">
    <property type="term" value="P:intermediate filament cytoskeleton organization"/>
    <property type="evidence" value="ECO:0007669"/>
    <property type="project" value="TreeGrafter"/>
</dbReference>
<organism evidence="9 10">
    <name type="scientific">Cynoglossus semilaevis</name>
    <name type="common">Tongue sole</name>
    <dbReference type="NCBI Taxonomy" id="244447"/>
    <lineage>
        <taxon>Eukaryota</taxon>
        <taxon>Metazoa</taxon>
        <taxon>Chordata</taxon>
        <taxon>Craniata</taxon>
        <taxon>Vertebrata</taxon>
        <taxon>Euteleostomi</taxon>
        <taxon>Actinopterygii</taxon>
        <taxon>Neopterygii</taxon>
        <taxon>Teleostei</taxon>
        <taxon>Neoteleostei</taxon>
        <taxon>Acanthomorphata</taxon>
        <taxon>Carangaria</taxon>
        <taxon>Pleuronectiformes</taxon>
        <taxon>Pleuronectoidei</taxon>
        <taxon>Cynoglossidae</taxon>
        <taxon>Cynoglossinae</taxon>
        <taxon>Cynoglossus</taxon>
    </lineage>
</organism>
<dbReference type="PANTHER" id="PTHR23239:SF349">
    <property type="entry name" value="KERATIN, TYPE I CYTOSKELETAL 18"/>
    <property type="match status" value="1"/>
</dbReference>
<feature type="domain" description="IF rod" evidence="8">
    <location>
        <begin position="73"/>
        <end position="385"/>
    </location>
</feature>
<dbReference type="GO" id="GO:0005198">
    <property type="term" value="F:structural molecule activity"/>
    <property type="evidence" value="ECO:0007669"/>
    <property type="project" value="InterPro"/>
</dbReference>
<dbReference type="OMA" id="KIRTDIQ"/>
<evidence type="ECO:0000256" key="7">
    <source>
        <dbReference type="SAM" id="Coils"/>
    </source>
</evidence>
<dbReference type="GeneTree" id="ENSGT00940000163961"/>
<dbReference type="OrthoDB" id="2441647at2759"/>
<feature type="coiled-coil region" evidence="7">
    <location>
        <begin position="190"/>
        <end position="377"/>
    </location>
</feature>
<proteinExistence type="predicted"/>
<dbReference type="Proteomes" id="UP000265120">
    <property type="component" value="Chromosome 10"/>
</dbReference>
<dbReference type="STRING" id="244447.ENSCSEP00000003419"/>
<evidence type="ECO:0000256" key="2">
    <source>
        <dbReference type="ARBA" id="ARBA00022744"/>
    </source>
</evidence>
<dbReference type="FunFam" id="1.20.5.170:FF:000002">
    <property type="entry name" value="Type I keratin KA11"/>
    <property type="match status" value="1"/>
</dbReference>
<comment type="subunit">
    <text evidence="6">Heterotetramer of two type I and two type II keratins. Keratin-18 associates with keratin-8.</text>
</comment>
<evidence type="ECO:0000313" key="10">
    <source>
        <dbReference type="Proteomes" id="UP000265120"/>
    </source>
</evidence>
<dbReference type="PANTHER" id="PTHR23239">
    <property type="entry name" value="INTERMEDIATE FILAMENT"/>
    <property type="match status" value="1"/>
</dbReference>
<feature type="coiled-coil region" evidence="7">
    <location>
        <begin position="77"/>
        <end position="111"/>
    </location>
</feature>
<dbReference type="AlphaFoldDB" id="A0A3P8UNJ8"/>
<keyword evidence="4 7" id="KW-0175">Coiled coil</keyword>
<sequence>MEPLMRRQSSSSGIFHMTPMQGHYAHSVSGGAGGHGTRISTSTFGHRVGSGIGGGFSQHSSFKTPGNLAIGNEKQTMQHLNDRLASYLETVRSLEKANSKLEIKIREAIEKKGPLEGKDFSKYNAIIADLRAKIFDRIKENAHLAISLDNARLASDDFRVKMEYEMTMRQTVEADVGRLRKILDDTNVIRLHLESDIESLREELISLRKNHEAEVADIRAQITQVGVHVDVDAPKGQDLARIMEEMREKYERIALKNQEELKAWHETQITEVQVQVTQSTVALKEATTVLSETRRKYQALDIELQSAHSLRASLEATLRDIEMRNNAEMERYNNIIHRLQEELTKIRSDIQANGREYELLLNIKVKLEAEIAEYKRLLDGGAIKLEDAIDPRTVQTKVVTVTQTLVDGKLVSESKDVKSSEKVVN</sequence>
<evidence type="ECO:0000256" key="6">
    <source>
        <dbReference type="ARBA" id="ARBA00038630"/>
    </source>
</evidence>
<dbReference type="InParanoid" id="A0A3P8UNJ8"/>
<keyword evidence="1" id="KW-0597">Phosphoprotein</keyword>
<reference evidence="9" key="3">
    <citation type="submission" date="2025-09" db="UniProtKB">
        <authorList>
            <consortium name="Ensembl"/>
        </authorList>
    </citation>
    <scope>IDENTIFICATION</scope>
</reference>
<dbReference type="PROSITE" id="PS51842">
    <property type="entry name" value="IF_ROD_2"/>
    <property type="match status" value="1"/>
</dbReference>
<evidence type="ECO:0000259" key="8">
    <source>
        <dbReference type="PROSITE" id="PS51842"/>
    </source>
</evidence>
<dbReference type="GO" id="GO:0045095">
    <property type="term" value="C:keratin filament"/>
    <property type="evidence" value="ECO:0007669"/>
    <property type="project" value="TreeGrafter"/>
</dbReference>
<protein>
    <submittedName>
        <fullName evidence="9">Keratin 18a, tandem duplicate 2</fullName>
    </submittedName>
</protein>
<dbReference type="Gene3D" id="1.20.5.500">
    <property type="entry name" value="Single helix bin"/>
    <property type="match status" value="1"/>
</dbReference>
<keyword evidence="2" id="KW-0416">Keratin</keyword>
<dbReference type="Gene3D" id="1.20.5.1160">
    <property type="entry name" value="Vasodilator-stimulated phosphoprotein"/>
    <property type="match status" value="1"/>
</dbReference>
<keyword evidence="10" id="KW-1185">Reference proteome</keyword>
<evidence type="ECO:0000256" key="3">
    <source>
        <dbReference type="ARBA" id="ARBA00022754"/>
    </source>
</evidence>
<evidence type="ECO:0000313" key="9">
    <source>
        <dbReference type="Ensembl" id="ENSCSEP00000003419.1"/>
    </source>
</evidence>
<dbReference type="Ensembl" id="ENSCSET00000003464.1">
    <property type="protein sequence ID" value="ENSCSEP00000003419.1"/>
    <property type="gene ID" value="ENSCSEG00000002243.1"/>
</dbReference>
<dbReference type="Pfam" id="PF00038">
    <property type="entry name" value="Filament"/>
    <property type="match status" value="1"/>
</dbReference>
<reference evidence="9 10" key="1">
    <citation type="journal article" date="2014" name="Nat. Genet.">
        <title>Whole-genome sequence of a flatfish provides insights into ZW sex chromosome evolution and adaptation to a benthic lifestyle.</title>
        <authorList>
            <person name="Chen S."/>
            <person name="Zhang G."/>
            <person name="Shao C."/>
            <person name="Huang Q."/>
            <person name="Liu G."/>
            <person name="Zhang P."/>
            <person name="Song W."/>
            <person name="An N."/>
            <person name="Chalopin D."/>
            <person name="Volff J.N."/>
            <person name="Hong Y."/>
            <person name="Li Q."/>
            <person name="Sha Z."/>
            <person name="Zhou H."/>
            <person name="Xie M."/>
            <person name="Yu Q."/>
            <person name="Liu Y."/>
            <person name="Xiang H."/>
            <person name="Wang N."/>
            <person name="Wu K."/>
            <person name="Yang C."/>
            <person name="Zhou Q."/>
            <person name="Liao X."/>
            <person name="Yang L."/>
            <person name="Hu Q."/>
            <person name="Zhang J."/>
            <person name="Meng L."/>
            <person name="Jin L."/>
            <person name="Tian Y."/>
            <person name="Lian J."/>
            <person name="Yang J."/>
            <person name="Miao G."/>
            <person name="Liu S."/>
            <person name="Liang Z."/>
            <person name="Yan F."/>
            <person name="Li Y."/>
            <person name="Sun B."/>
            <person name="Zhang H."/>
            <person name="Zhang J."/>
            <person name="Zhu Y."/>
            <person name="Du M."/>
            <person name="Zhao Y."/>
            <person name="Schartl M."/>
            <person name="Tang Q."/>
            <person name="Wang J."/>
        </authorList>
    </citation>
    <scope>NUCLEOTIDE SEQUENCE</scope>
</reference>
<comment type="function">
    <text evidence="5">When phosphorylated, plays a role in filament reorganization.</text>
</comment>
<dbReference type="InterPro" id="IPR002957">
    <property type="entry name" value="Keratin_I"/>
</dbReference>
<dbReference type="Gene3D" id="1.20.5.170">
    <property type="match status" value="1"/>
</dbReference>
<dbReference type="RefSeq" id="XP_008316447.1">
    <property type="nucleotide sequence ID" value="XM_008318225.3"/>
</dbReference>
<dbReference type="PRINTS" id="PR01248">
    <property type="entry name" value="TYPE1KERATIN"/>
</dbReference>
<evidence type="ECO:0000256" key="4">
    <source>
        <dbReference type="ARBA" id="ARBA00023054"/>
    </source>
</evidence>
<keyword evidence="3" id="KW-0403">Intermediate filament</keyword>
<dbReference type="InterPro" id="IPR039008">
    <property type="entry name" value="IF_rod_dom"/>
</dbReference>
<dbReference type="SUPFAM" id="SSF64593">
    <property type="entry name" value="Intermediate filament protein, coiled coil region"/>
    <property type="match status" value="2"/>
</dbReference>
<dbReference type="KEGG" id="csem:103384640"/>
<evidence type="ECO:0000256" key="5">
    <source>
        <dbReference type="ARBA" id="ARBA00037340"/>
    </source>
</evidence>